<comment type="caution">
    <text evidence="2">The sequence shown here is derived from an EMBL/GenBank/DDBJ whole genome shotgun (WGS) entry which is preliminary data.</text>
</comment>
<feature type="non-terminal residue" evidence="2">
    <location>
        <position position="76"/>
    </location>
</feature>
<dbReference type="RefSeq" id="WP_184060627.1">
    <property type="nucleotide sequence ID" value="NZ_JACIJK010000018.1"/>
</dbReference>
<dbReference type="EMBL" id="JACIJK010000018">
    <property type="protein sequence ID" value="MBB5716935.1"/>
    <property type="molecule type" value="Genomic_DNA"/>
</dbReference>
<dbReference type="Proteomes" id="UP000546200">
    <property type="component" value="Unassembled WGS sequence"/>
</dbReference>
<name>A0A7W9BGR0_9SPHN</name>
<proteinExistence type="predicted"/>
<keyword evidence="3" id="KW-1185">Reference proteome</keyword>
<evidence type="ECO:0000313" key="2">
    <source>
        <dbReference type="EMBL" id="MBB5716935.1"/>
    </source>
</evidence>
<dbReference type="AlphaFoldDB" id="A0A7W9BGR0"/>
<reference evidence="2 3" key="1">
    <citation type="submission" date="2020-08" db="EMBL/GenBank/DDBJ databases">
        <title>Genomic Encyclopedia of Type Strains, Phase IV (KMG-IV): sequencing the most valuable type-strain genomes for metagenomic binning, comparative biology and taxonomic classification.</title>
        <authorList>
            <person name="Goeker M."/>
        </authorList>
    </citation>
    <scope>NUCLEOTIDE SEQUENCE [LARGE SCALE GENOMIC DNA]</scope>
    <source>
        <strain evidence="2 3">DSM 100044</strain>
    </source>
</reference>
<feature type="chain" id="PRO_5031234515" evidence="1">
    <location>
        <begin position="26"/>
        <end position="76"/>
    </location>
</feature>
<organism evidence="2 3">
    <name type="scientific">Sphingomonas aerophila</name>
    <dbReference type="NCBI Taxonomy" id="1344948"/>
    <lineage>
        <taxon>Bacteria</taxon>
        <taxon>Pseudomonadati</taxon>
        <taxon>Pseudomonadota</taxon>
        <taxon>Alphaproteobacteria</taxon>
        <taxon>Sphingomonadales</taxon>
        <taxon>Sphingomonadaceae</taxon>
        <taxon>Sphingomonas</taxon>
    </lineage>
</organism>
<keyword evidence="1" id="KW-0732">Signal</keyword>
<feature type="signal peptide" evidence="1">
    <location>
        <begin position="1"/>
        <end position="25"/>
    </location>
</feature>
<evidence type="ECO:0000256" key="1">
    <source>
        <dbReference type="SAM" id="SignalP"/>
    </source>
</evidence>
<sequence>MTHRTWLLAAAGVLALAAPTVIAPAAAQATGITARAGGMETRQGNNVVRVTALTDDILRVTIARGTQMPEDASWAV</sequence>
<evidence type="ECO:0000313" key="3">
    <source>
        <dbReference type="Proteomes" id="UP000546200"/>
    </source>
</evidence>
<accession>A0A7W9BGR0</accession>
<protein>
    <submittedName>
        <fullName evidence="2">Uncharacterized protein</fullName>
    </submittedName>
</protein>
<gene>
    <name evidence="2" type="ORF">FHS94_003807</name>
</gene>